<dbReference type="AlphaFoldDB" id="A0A2H5PXL7"/>
<comment type="caution">
    <text evidence="1">The sequence shown here is derived from an EMBL/GenBank/DDBJ whole genome shotgun (WGS) entry which is preliminary data.</text>
</comment>
<dbReference type="EMBL" id="BDQV01000153">
    <property type="protein sequence ID" value="GAY57116.1"/>
    <property type="molecule type" value="Genomic_DNA"/>
</dbReference>
<name>A0A2H5PXL7_CITUN</name>
<proteinExistence type="predicted"/>
<reference evidence="1 2" key="1">
    <citation type="journal article" date="2017" name="Front. Genet.">
        <title>Draft sequencing of the heterozygous diploid genome of Satsuma (Citrus unshiu Marc.) using a hybrid assembly approach.</title>
        <authorList>
            <person name="Shimizu T."/>
            <person name="Tanizawa Y."/>
            <person name="Mochizuki T."/>
            <person name="Nagasaki H."/>
            <person name="Yoshioka T."/>
            <person name="Toyoda A."/>
            <person name="Fujiyama A."/>
            <person name="Kaminuma E."/>
            <person name="Nakamura Y."/>
        </authorList>
    </citation>
    <scope>NUCLEOTIDE SEQUENCE [LARGE SCALE GENOMIC DNA]</scope>
    <source>
        <strain evidence="2">cv. Miyagawa wase</strain>
    </source>
</reference>
<feature type="non-terminal residue" evidence="1">
    <location>
        <position position="60"/>
    </location>
</feature>
<organism evidence="1 2">
    <name type="scientific">Citrus unshiu</name>
    <name type="common">Satsuma mandarin</name>
    <name type="synonym">Citrus nobilis var. unshiu</name>
    <dbReference type="NCBI Taxonomy" id="55188"/>
    <lineage>
        <taxon>Eukaryota</taxon>
        <taxon>Viridiplantae</taxon>
        <taxon>Streptophyta</taxon>
        <taxon>Embryophyta</taxon>
        <taxon>Tracheophyta</taxon>
        <taxon>Spermatophyta</taxon>
        <taxon>Magnoliopsida</taxon>
        <taxon>eudicotyledons</taxon>
        <taxon>Gunneridae</taxon>
        <taxon>Pentapetalae</taxon>
        <taxon>rosids</taxon>
        <taxon>malvids</taxon>
        <taxon>Sapindales</taxon>
        <taxon>Rutaceae</taxon>
        <taxon>Aurantioideae</taxon>
        <taxon>Citrus</taxon>
    </lineage>
</organism>
<accession>A0A2H5PXL7</accession>
<sequence length="60" mass="6700">MESGKLVSKTGKKEGHVRENERERLIRRFAGTSVDPATIIRFEIVATLGDILFIGEILSN</sequence>
<dbReference type="Proteomes" id="UP000236630">
    <property type="component" value="Unassembled WGS sequence"/>
</dbReference>
<gene>
    <name evidence="1" type="ORF">CUMW_176950</name>
</gene>
<evidence type="ECO:0000313" key="1">
    <source>
        <dbReference type="EMBL" id="GAY57116.1"/>
    </source>
</evidence>
<keyword evidence="2" id="KW-1185">Reference proteome</keyword>
<protein>
    <submittedName>
        <fullName evidence="1">Uncharacterized protein</fullName>
    </submittedName>
</protein>
<evidence type="ECO:0000313" key="2">
    <source>
        <dbReference type="Proteomes" id="UP000236630"/>
    </source>
</evidence>